<keyword evidence="2" id="KW-0472">Membrane</keyword>
<accession>A0A2T2NCR8</accession>
<protein>
    <submittedName>
        <fullName evidence="3">Uncharacterized protein</fullName>
    </submittedName>
</protein>
<feature type="transmembrane region" description="Helical" evidence="2">
    <location>
        <begin position="133"/>
        <end position="151"/>
    </location>
</feature>
<keyword evidence="4" id="KW-1185">Reference proteome</keyword>
<reference evidence="3 4" key="1">
    <citation type="journal article" date="2018" name="Front. Microbiol.">
        <title>Genome-Wide Analysis of Corynespora cassiicola Leaf Fall Disease Putative Effectors.</title>
        <authorList>
            <person name="Lopez D."/>
            <person name="Ribeiro S."/>
            <person name="Label P."/>
            <person name="Fumanal B."/>
            <person name="Venisse J.S."/>
            <person name="Kohler A."/>
            <person name="de Oliveira R.R."/>
            <person name="Labutti K."/>
            <person name="Lipzen A."/>
            <person name="Lail K."/>
            <person name="Bauer D."/>
            <person name="Ohm R.A."/>
            <person name="Barry K.W."/>
            <person name="Spatafora J."/>
            <person name="Grigoriev I.V."/>
            <person name="Martin F.M."/>
            <person name="Pujade-Renaud V."/>
        </authorList>
    </citation>
    <scope>NUCLEOTIDE SEQUENCE [LARGE SCALE GENOMIC DNA]</scope>
    <source>
        <strain evidence="3 4">Philippines</strain>
    </source>
</reference>
<feature type="region of interest" description="Disordered" evidence="1">
    <location>
        <begin position="23"/>
        <end position="99"/>
    </location>
</feature>
<dbReference type="EMBL" id="KZ678140">
    <property type="protein sequence ID" value="PSN63223.1"/>
    <property type="molecule type" value="Genomic_DNA"/>
</dbReference>
<sequence>MANNGNTLVGGTSFSIQRRTLGAVPHASRLPETPQQGDRKKKTDDIPSTTVTPELCPLTPQKKRKPISDAPHPTPALLRSISDQVRKPAPASESGRSNGLGGWEKYLEGEIELCLYAGCARTRRQMQVIDRDAWIAAVGLAFAFAFVFFCGC</sequence>
<keyword evidence="2" id="KW-1133">Transmembrane helix</keyword>
<evidence type="ECO:0000313" key="3">
    <source>
        <dbReference type="EMBL" id="PSN63223.1"/>
    </source>
</evidence>
<evidence type="ECO:0000256" key="2">
    <source>
        <dbReference type="SAM" id="Phobius"/>
    </source>
</evidence>
<evidence type="ECO:0000313" key="4">
    <source>
        <dbReference type="Proteomes" id="UP000240883"/>
    </source>
</evidence>
<evidence type="ECO:0000256" key="1">
    <source>
        <dbReference type="SAM" id="MobiDB-lite"/>
    </source>
</evidence>
<gene>
    <name evidence="3" type="ORF">BS50DRAFT_107388</name>
</gene>
<proteinExistence type="predicted"/>
<name>A0A2T2NCR8_CORCC</name>
<keyword evidence="2" id="KW-0812">Transmembrane</keyword>
<dbReference type="AlphaFoldDB" id="A0A2T2NCR8"/>
<organism evidence="3 4">
    <name type="scientific">Corynespora cassiicola Philippines</name>
    <dbReference type="NCBI Taxonomy" id="1448308"/>
    <lineage>
        <taxon>Eukaryota</taxon>
        <taxon>Fungi</taxon>
        <taxon>Dikarya</taxon>
        <taxon>Ascomycota</taxon>
        <taxon>Pezizomycotina</taxon>
        <taxon>Dothideomycetes</taxon>
        <taxon>Pleosporomycetidae</taxon>
        <taxon>Pleosporales</taxon>
        <taxon>Corynesporascaceae</taxon>
        <taxon>Corynespora</taxon>
    </lineage>
</organism>
<dbReference type="Proteomes" id="UP000240883">
    <property type="component" value="Unassembled WGS sequence"/>
</dbReference>